<dbReference type="InterPro" id="IPR035647">
    <property type="entry name" value="EFG_III/V"/>
</dbReference>
<dbReference type="Pfam" id="PF14492">
    <property type="entry name" value="EFG_III"/>
    <property type="match status" value="1"/>
</dbReference>
<organism evidence="5 6">
    <name type="scientific">Natronoglycomyces albus</name>
    <dbReference type="NCBI Taxonomy" id="2811108"/>
    <lineage>
        <taxon>Bacteria</taxon>
        <taxon>Bacillati</taxon>
        <taxon>Actinomycetota</taxon>
        <taxon>Actinomycetes</taxon>
        <taxon>Glycomycetales</taxon>
        <taxon>Glycomycetaceae</taxon>
        <taxon>Natronoglycomyces</taxon>
    </lineage>
</organism>
<dbReference type="PRINTS" id="PR01037">
    <property type="entry name" value="TCRTETOQM"/>
</dbReference>
<dbReference type="Gene3D" id="3.30.70.870">
    <property type="entry name" value="Elongation Factor G (Translational Gtpase), domain 3"/>
    <property type="match status" value="1"/>
</dbReference>
<sequence length="666" mass="71458">MTCSLNLGIVAHVDAGKTSLTERLLHTAGAIDHIGSVDQGNTQTDSLALERQRGITIKSAVASFASAGVMVNIIDTPGHPDFIAEVERVLAVLDGVVLVVSAVEGVQPQTRILMRTLRRLGIPTLIFVNKIDRVGADVARTLGQISRKLTPSMVSMGAVHNAGTANARFFPYSAEDPRLTCELIDLLSVSDEQLMGDFVNGVRWTGPRLLGALETQSRQGAVTPVYFGSAHTGAGISILPDAITRWLPSASGEADAPLSGRVFKVERTSRGNKVAYVRLFAGSLHVRQQVPIGADAEGRVTGLKVIEPGAVVPRPRLSAGQIGIVSGLEQARVGDELGVCNVDGPRRYFAPPTLETVIYPRSADLKGTMRAALSELAEQDPLINVRQDDLRQETYVSLFGDVQKEVIQSTLATDYGVEVDFRETSTVCIERPLGVGTALEVINTDSNPFLGTVGLRVEPAAVGSGVAFALEVELGSMPPAFFRAVEEAVHATLREGLYGWRVTDCLVTMTHCGYWARQSRMGGTFDSRMSSTAGGFRNLTPLVLMDALRRSRTAVFEPMQAFHLEVPTGTFPAVWQVMAGLRAVVHANEEVSETSILAGALPVASAGALARRLPSLTHGEGAMETRFDHYQRVRGEYPTRSRSDSNPLNRRQYLVSVTKGAAGAKA</sequence>
<name>A0A895XP74_9ACTN</name>
<dbReference type="GO" id="GO:0003924">
    <property type="term" value="F:GTPase activity"/>
    <property type="evidence" value="ECO:0007669"/>
    <property type="project" value="InterPro"/>
</dbReference>
<dbReference type="RefSeq" id="WP_213170089.1">
    <property type="nucleotide sequence ID" value="NZ_CP070496.1"/>
</dbReference>
<dbReference type="SMART" id="SM00889">
    <property type="entry name" value="EFG_IV"/>
    <property type="match status" value="1"/>
</dbReference>
<dbReference type="KEGG" id="nav:JQS30_09690"/>
<dbReference type="GO" id="GO:0006412">
    <property type="term" value="P:translation"/>
    <property type="evidence" value="ECO:0007669"/>
    <property type="project" value="UniProtKB-KW"/>
</dbReference>
<dbReference type="Gene3D" id="3.40.50.300">
    <property type="entry name" value="P-loop containing nucleotide triphosphate hydrolases"/>
    <property type="match status" value="1"/>
</dbReference>
<dbReference type="InterPro" id="IPR041095">
    <property type="entry name" value="EFG_II"/>
</dbReference>
<dbReference type="AlphaFoldDB" id="A0A895XP74"/>
<evidence type="ECO:0000259" key="4">
    <source>
        <dbReference type="PROSITE" id="PS51722"/>
    </source>
</evidence>
<dbReference type="PROSITE" id="PS51722">
    <property type="entry name" value="G_TR_2"/>
    <property type="match status" value="1"/>
</dbReference>
<dbReference type="CDD" id="cd04168">
    <property type="entry name" value="TetM_like"/>
    <property type="match status" value="1"/>
</dbReference>
<feature type="domain" description="Tr-type G" evidence="4">
    <location>
        <begin position="2"/>
        <end position="251"/>
    </location>
</feature>
<dbReference type="InterPro" id="IPR027417">
    <property type="entry name" value="P-loop_NTPase"/>
</dbReference>
<reference evidence="5" key="1">
    <citation type="submission" date="2021-02" db="EMBL/GenBank/DDBJ databases">
        <title>Natronoglycomyces albus gen. nov., sp. nov, a haloalkaliphilic actinobacterium from a soda solonchak soil.</title>
        <authorList>
            <person name="Sorokin D.Y."/>
            <person name="Khijniak T.V."/>
            <person name="Zakharycheva A.P."/>
            <person name="Boueva O.V."/>
            <person name="Ariskina E.V."/>
            <person name="Hahnke R.L."/>
            <person name="Bunk B."/>
            <person name="Sproer C."/>
            <person name="Schumann P."/>
            <person name="Evtushenko L.I."/>
            <person name="Kublanov I.V."/>
        </authorList>
    </citation>
    <scope>NUCLEOTIDE SEQUENCE</scope>
    <source>
        <strain evidence="5">DSM 106290</strain>
    </source>
</reference>
<dbReference type="Gene3D" id="2.40.30.10">
    <property type="entry name" value="Translation factors"/>
    <property type="match status" value="1"/>
</dbReference>
<dbReference type="Gene3D" id="3.30.230.10">
    <property type="match status" value="1"/>
</dbReference>
<dbReference type="PANTHER" id="PTHR43261">
    <property type="entry name" value="TRANSLATION ELONGATION FACTOR G-RELATED"/>
    <property type="match status" value="1"/>
</dbReference>
<dbReference type="Pfam" id="PF00009">
    <property type="entry name" value="GTP_EFTU"/>
    <property type="match status" value="1"/>
</dbReference>
<dbReference type="InterPro" id="IPR000795">
    <property type="entry name" value="T_Tr_GTP-bd_dom"/>
</dbReference>
<dbReference type="InterPro" id="IPR020568">
    <property type="entry name" value="Ribosomal_Su5_D2-typ_SF"/>
</dbReference>
<accession>A0A895XP74</accession>
<gene>
    <name evidence="5" type="ORF">JQS30_09690</name>
</gene>
<dbReference type="NCBIfam" id="TIGR00231">
    <property type="entry name" value="small_GTP"/>
    <property type="match status" value="1"/>
</dbReference>
<dbReference type="SUPFAM" id="SSF54980">
    <property type="entry name" value="EF-G C-terminal domain-like"/>
    <property type="match status" value="2"/>
</dbReference>
<keyword evidence="2" id="KW-0648">Protein biosynthesis</keyword>
<dbReference type="GO" id="GO:0032790">
    <property type="term" value="P:ribosome disassembly"/>
    <property type="evidence" value="ECO:0007669"/>
    <property type="project" value="TreeGrafter"/>
</dbReference>
<dbReference type="SUPFAM" id="SSF52540">
    <property type="entry name" value="P-loop containing nucleoside triphosphate hydrolases"/>
    <property type="match status" value="1"/>
</dbReference>
<dbReference type="GO" id="GO:0005525">
    <property type="term" value="F:GTP binding"/>
    <property type="evidence" value="ECO:0007669"/>
    <property type="project" value="UniProtKB-KW"/>
</dbReference>
<dbReference type="SUPFAM" id="SSF54211">
    <property type="entry name" value="Ribosomal protein S5 domain 2-like"/>
    <property type="match status" value="1"/>
</dbReference>
<dbReference type="InterPro" id="IPR000640">
    <property type="entry name" value="EFG_V-like"/>
</dbReference>
<dbReference type="Proteomes" id="UP000662939">
    <property type="component" value="Chromosome"/>
</dbReference>
<dbReference type="InterPro" id="IPR005517">
    <property type="entry name" value="Transl_elong_EFG/EF2_IV"/>
</dbReference>
<keyword evidence="1" id="KW-0547">Nucleotide-binding</keyword>
<protein>
    <submittedName>
        <fullName evidence="5">TetM/TetW/TetO/TetS family tetracycline resistance ribosomal protection protein</fullName>
    </submittedName>
</protein>
<dbReference type="InterPro" id="IPR009000">
    <property type="entry name" value="Transl_B-barrel_sf"/>
</dbReference>
<dbReference type="InterPro" id="IPR014721">
    <property type="entry name" value="Ribsml_uS5_D2-typ_fold_subgr"/>
</dbReference>
<dbReference type="InterPro" id="IPR031157">
    <property type="entry name" value="G_TR_CS"/>
</dbReference>
<evidence type="ECO:0000256" key="1">
    <source>
        <dbReference type="ARBA" id="ARBA00022741"/>
    </source>
</evidence>
<proteinExistence type="predicted"/>
<evidence type="ECO:0000313" key="5">
    <source>
        <dbReference type="EMBL" id="QSB04090.1"/>
    </source>
</evidence>
<dbReference type="Pfam" id="PF03764">
    <property type="entry name" value="EFG_IV"/>
    <property type="match status" value="1"/>
</dbReference>
<dbReference type="SUPFAM" id="SSF50447">
    <property type="entry name" value="Translation proteins"/>
    <property type="match status" value="1"/>
</dbReference>
<dbReference type="PRINTS" id="PR00315">
    <property type="entry name" value="ELONGATNFCT"/>
</dbReference>
<keyword evidence="6" id="KW-1185">Reference proteome</keyword>
<dbReference type="Pfam" id="PF00679">
    <property type="entry name" value="EFG_C"/>
    <property type="match status" value="1"/>
</dbReference>
<evidence type="ECO:0000256" key="2">
    <source>
        <dbReference type="ARBA" id="ARBA00022917"/>
    </source>
</evidence>
<keyword evidence="3" id="KW-0342">GTP-binding</keyword>
<dbReference type="PROSITE" id="PS00301">
    <property type="entry name" value="G_TR_1"/>
    <property type="match status" value="1"/>
</dbReference>
<dbReference type="PANTHER" id="PTHR43261:SF1">
    <property type="entry name" value="RIBOSOME-RELEASING FACTOR 2, MITOCHONDRIAL"/>
    <property type="match status" value="1"/>
</dbReference>
<dbReference type="EMBL" id="CP070496">
    <property type="protein sequence ID" value="QSB04090.1"/>
    <property type="molecule type" value="Genomic_DNA"/>
</dbReference>
<dbReference type="InterPro" id="IPR005225">
    <property type="entry name" value="Small_GTP-bd"/>
</dbReference>
<evidence type="ECO:0000256" key="3">
    <source>
        <dbReference type="ARBA" id="ARBA00023134"/>
    </source>
</evidence>
<evidence type="ECO:0000313" key="6">
    <source>
        <dbReference type="Proteomes" id="UP000662939"/>
    </source>
</evidence>